<dbReference type="PANTHER" id="PTHR12585">
    <property type="entry name" value="SCC1 / RAD21 FAMILY MEMBER"/>
    <property type="match status" value="1"/>
</dbReference>
<protein>
    <recommendedName>
        <fullName evidence="1">Rad21/Rec8-like protein C-terminal eukaryotic domain-containing protein</fullName>
    </recommendedName>
</protein>
<dbReference type="InterPro" id="IPR039781">
    <property type="entry name" value="Rad21/Rec8-like"/>
</dbReference>
<dbReference type="SUPFAM" id="SSF46785">
    <property type="entry name" value="Winged helix' DNA-binding domain"/>
    <property type="match status" value="1"/>
</dbReference>
<dbReference type="InterPro" id="IPR023093">
    <property type="entry name" value="ScpA-like_C"/>
</dbReference>
<dbReference type="Pfam" id="PF04824">
    <property type="entry name" value="Rad21_Rec8"/>
    <property type="match status" value="1"/>
</dbReference>
<name>A0A9W7AK84_9STRA</name>
<dbReference type="Gene3D" id="1.10.10.580">
    <property type="entry name" value="Structural maintenance of chromosome 1. Chain E"/>
    <property type="match status" value="1"/>
</dbReference>
<accession>A0A9W7AK84</accession>
<organism evidence="2 3">
    <name type="scientific">Triparma laevis f. longispina</name>
    <dbReference type="NCBI Taxonomy" id="1714387"/>
    <lineage>
        <taxon>Eukaryota</taxon>
        <taxon>Sar</taxon>
        <taxon>Stramenopiles</taxon>
        <taxon>Ochrophyta</taxon>
        <taxon>Bolidophyceae</taxon>
        <taxon>Parmales</taxon>
        <taxon>Triparmaceae</taxon>
        <taxon>Triparma</taxon>
    </lineage>
</organism>
<dbReference type="GO" id="GO:0008278">
    <property type="term" value="C:cohesin complex"/>
    <property type="evidence" value="ECO:0007669"/>
    <property type="project" value="InterPro"/>
</dbReference>
<dbReference type="GO" id="GO:1990414">
    <property type="term" value="P:replication-born double-strand break repair via sister chromatid exchange"/>
    <property type="evidence" value="ECO:0007669"/>
    <property type="project" value="TreeGrafter"/>
</dbReference>
<gene>
    <name evidence="2" type="ORF">TrLO_g15429</name>
</gene>
<reference evidence="3" key="1">
    <citation type="journal article" date="2023" name="Commun. Biol.">
        <title>Genome analysis of Parmales, the sister group of diatoms, reveals the evolutionary specialization of diatoms from phago-mixotrophs to photoautotrophs.</title>
        <authorList>
            <person name="Ban H."/>
            <person name="Sato S."/>
            <person name="Yoshikawa S."/>
            <person name="Yamada K."/>
            <person name="Nakamura Y."/>
            <person name="Ichinomiya M."/>
            <person name="Sato N."/>
            <person name="Blanc-Mathieu R."/>
            <person name="Endo H."/>
            <person name="Kuwata A."/>
            <person name="Ogata H."/>
        </authorList>
    </citation>
    <scope>NUCLEOTIDE SEQUENCE [LARGE SCALE GENOMIC DNA]</scope>
    <source>
        <strain evidence="3">NIES 3700</strain>
    </source>
</reference>
<evidence type="ECO:0000313" key="3">
    <source>
        <dbReference type="Proteomes" id="UP001165122"/>
    </source>
</evidence>
<dbReference type="EMBL" id="BRXW01000630">
    <property type="protein sequence ID" value="GMH70897.1"/>
    <property type="molecule type" value="Genomic_DNA"/>
</dbReference>
<keyword evidence="3" id="KW-1185">Reference proteome</keyword>
<evidence type="ECO:0000259" key="1">
    <source>
        <dbReference type="Pfam" id="PF04824"/>
    </source>
</evidence>
<dbReference type="InterPro" id="IPR006909">
    <property type="entry name" value="Rad21/Rec8_C_eu"/>
</dbReference>
<dbReference type="GO" id="GO:0003682">
    <property type="term" value="F:chromatin binding"/>
    <property type="evidence" value="ECO:0007669"/>
    <property type="project" value="TreeGrafter"/>
</dbReference>
<dbReference type="OrthoDB" id="10071381at2759"/>
<proteinExistence type="predicted"/>
<dbReference type="AlphaFoldDB" id="A0A9W7AK84"/>
<sequence>MPADVSFGSNIDVNAGKTSIGGEEFALGAVNDLNVENVKVDSAGNKWHPHTTKVLSMLKSNMSGSKSLSFDALSVGCSRRTASGVFFELLQLKTWDYIEVEQSKAYGDIAVSKGVKFDEEVKA</sequence>
<feature type="domain" description="Rad21/Rec8-like protein C-terminal eukaryotic" evidence="1">
    <location>
        <begin position="66"/>
        <end position="117"/>
    </location>
</feature>
<evidence type="ECO:0000313" key="2">
    <source>
        <dbReference type="EMBL" id="GMH70897.1"/>
    </source>
</evidence>
<dbReference type="InterPro" id="IPR036390">
    <property type="entry name" value="WH_DNA-bd_sf"/>
</dbReference>
<comment type="caution">
    <text evidence="2">The sequence shown here is derived from an EMBL/GenBank/DDBJ whole genome shotgun (WGS) entry which is preliminary data.</text>
</comment>
<dbReference type="Proteomes" id="UP001165122">
    <property type="component" value="Unassembled WGS sequence"/>
</dbReference>
<dbReference type="PANTHER" id="PTHR12585:SF69">
    <property type="entry name" value="FI11703P"/>
    <property type="match status" value="1"/>
</dbReference>
<dbReference type="GO" id="GO:0007062">
    <property type="term" value="P:sister chromatid cohesion"/>
    <property type="evidence" value="ECO:0007669"/>
    <property type="project" value="InterPro"/>
</dbReference>